<feature type="binding site" evidence="5">
    <location>
        <begin position="193"/>
        <end position="196"/>
    </location>
    <ligand>
        <name>substrate</name>
    </ligand>
</feature>
<dbReference type="InterPro" id="IPR019874">
    <property type="entry name" value="RF_methyltr_PrmC"/>
</dbReference>
<dbReference type="InterPro" id="IPR004556">
    <property type="entry name" value="HemK-like"/>
</dbReference>
<evidence type="ECO:0000313" key="8">
    <source>
        <dbReference type="EMBL" id="GGC47454.1"/>
    </source>
</evidence>
<feature type="binding site" evidence="5">
    <location>
        <position position="193"/>
    </location>
    <ligand>
        <name>S-adenosyl-L-methionine</name>
        <dbReference type="ChEBI" id="CHEBI:59789"/>
    </ligand>
</feature>
<sequence>MQHLSSIEQQFVDELKELYGAGEARELYFLLLEDQFGWSRPTYLMRKQELIDHYIADRLLKALSRLKEAEPIQYILGYAWFSGMKLKVDRSVLIPRPETEELVQLIIEQQLQAHNGNLRIIDIGTGSGCIAISLKSAFPHASVHALDISNDALHIAKQNANRHSLSIEWIQADMLDWDIIFQTDQLFDVVVSNPPYITEQERGDMHPNVLIHEPHLALFVEGSAPLLFYEHIAAFAWKHLRAGGNLYFEINRQYGADVCDLLQKKGFSNVQLRQDMQGADRIVQAQKRDSF</sequence>
<dbReference type="CDD" id="cd02440">
    <property type="entry name" value="AdoMet_MTases"/>
    <property type="match status" value="1"/>
</dbReference>
<gene>
    <name evidence="5 8" type="primary">prmC</name>
    <name evidence="8" type="ORF">GCM10011386_44470</name>
</gene>
<feature type="domain" description="Methyltransferase small" evidence="6">
    <location>
        <begin position="110"/>
        <end position="224"/>
    </location>
</feature>
<dbReference type="PANTHER" id="PTHR18895">
    <property type="entry name" value="HEMK METHYLTRANSFERASE"/>
    <property type="match status" value="1"/>
</dbReference>
<evidence type="ECO:0000256" key="3">
    <source>
        <dbReference type="ARBA" id="ARBA00022691"/>
    </source>
</evidence>
<name>A0ABQ1MYM0_9SPHI</name>
<dbReference type="InterPro" id="IPR007848">
    <property type="entry name" value="Small_mtfrase_dom"/>
</dbReference>
<dbReference type="Gene3D" id="3.40.50.150">
    <property type="entry name" value="Vaccinia Virus protein VP39"/>
    <property type="match status" value="1"/>
</dbReference>
<dbReference type="HAMAP" id="MF_02126">
    <property type="entry name" value="RF_methyltr_PrmC"/>
    <property type="match status" value="1"/>
</dbReference>
<dbReference type="Pfam" id="PF05175">
    <property type="entry name" value="MTS"/>
    <property type="match status" value="1"/>
</dbReference>
<dbReference type="GO" id="GO:0032259">
    <property type="term" value="P:methylation"/>
    <property type="evidence" value="ECO:0007669"/>
    <property type="project" value="UniProtKB-KW"/>
</dbReference>
<accession>A0ABQ1MYM0</accession>
<comment type="caution">
    <text evidence="5">Lacks conserved residue(s) required for the propagation of feature annotation.</text>
</comment>
<dbReference type="GO" id="GO:0008168">
    <property type="term" value="F:methyltransferase activity"/>
    <property type="evidence" value="ECO:0007669"/>
    <property type="project" value="UniProtKB-KW"/>
</dbReference>
<keyword evidence="1 5" id="KW-0489">Methyltransferase</keyword>
<dbReference type="Pfam" id="PF17827">
    <property type="entry name" value="PrmC_N"/>
    <property type="match status" value="1"/>
</dbReference>
<organism evidence="8 9">
    <name type="scientific">Parapedobacter defluvii</name>
    <dbReference type="NCBI Taxonomy" id="2045106"/>
    <lineage>
        <taxon>Bacteria</taxon>
        <taxon>Pseudomonadati</taxon>
        <taxon>Bacteroidota</taxon>
        <taxon>Sphingobacteriia</taxon>
        <taxon>Sphingobacteriales</taxon>
        <taxon>Sphingobacteriaceae</taxon>
        <taxon>Parapedobacter</taxon>
    </lineage>
</organism>
<comment type="function">
    <text evidence="5">Methylates the class 1 translation termination release factors RF1/PrfA and RF2/PrfB on the glutamine residue of the universally conserved GGQ motif.</text>
</comment>
<evidence type="ECO:0000313" key="9">
    <source>
        <dbReference type="Proteomes" id="UP000597338"/>
    </source>
</evidence>
<dbReference type="NCBIfam" id="TIGR00536">
    <property type="entry name" value="hemK_fam"/>
    <property type="match status" value="1"/>
</dbReference>
<dbReference type="InterPro" id="IPR002052">
    <property type="entry name" value="DNA_methylase_N6_adenine_CS"/>
</dbReference>
<dbReference type="RefSeq" id="WP_188753677.1">
    <property type="nucleotide sequence ID" value="NZ_BMIK01000027.1"/>
</dbReference>
<dbReference type="EC" id="2.1.1.297" evidence="5"/>
<reference evidence="9" key="1">
    <citation type="journal article" date="2019" name="Int. J. Syst. Evol. Microbiol.">
        <title>The Global Catalogue of Microorganisms (GCM) 10K type strain sequencing project: providing services to taxonomists for standard genome sequencing and annotation.</title>
        <authorList>
            <consortium name="The Broad Institute Genomics Platform"/>
            <consortium name="The Broad Institute Genome Sequencing Center for Infectious Disease"/>
            <person name="Wu L."/>
            <person name="Ma J."/>
        </authorList>
    </citation>
    <scope>NUCLEOTIDE SEQUENCE [LARGE SCALE GENOMIC DNA]</scope>
    <source>
        <strain evidence="9">CGMCC 1.15342</strain>
    </source>
</reference>
<keyword evidence="2 5" id="KW-0808">Transferase</keyword>
<dbReference type="PANTHER" id="PTHR18895:SF74">
    <property type="entry name" value="MTRF1L RELEASE FACTOR GLUTAMINE METHYLTRANSFERASE"/>
    <property type="match status" value="1"/>
</dbReference>
<dbReference type="InterPro" id="IPR029063">
    <property type="entry name" value="SAM-dependent_MTases_sf"/>
</dbReference>
<keyword evidence="3 5" id="KW-0949">S-adenosyl-L-methionine</keyword>
<comment type="caution">
    <text evidence="8">The sequence shown here is derived from an EMBL/GenBank/DDBJ whole genome shotgun (WGS) entry which is preliminary data.</text>
</comment>
<evidence type="ECO:0000259" key="6">
    <source>
        <dbReference type="Pfam" id="PF05175"/>
    </source>
</evidence>
<dbReference type="PROSITE" id="PS00092">
    <property type="entry name" value="N6_MTASE"/>
    <property type="match status" value="1"/>
</dbReference>
<proteinExistence type="inferred from homology"/>
<evidence type="ECO:0000256" key="5">
    <source>
        <dbReference type="HAMAP-Rule" id="MF_02126"/>
    </source>
</evidence>
<evidence type="ECO:0000256" key="2">
    <source>
        <dbReference type="ARBA" id="ARBA00022679"/>
    </source>
</evidence>
<feature type="binding site" evidence="5">
    <location>
        <begin position="124"/>
        <end position="128"/>
    </location>
    <ligand>
        <name>S-adenosyl-L-methionine</name>
        <dbReference type="ChEBI" id="CHEBI:59789"/>
    </ligand>
</feature>
<dbReference type="InterPro" id="IPR050320">
    <property type="entry name" value="N5-glutamine_MTase"/>
</dbReference>
<feature type="domain" description="Release factor glutamine methyltransferase N-terminal" evidence="7">
    <location>
        <begin position="10"/>
        <end position="77"/>
    </location>
</feature>
<comment type="similarity">
    <text evidence="5">Belongs to the protein N5-glutamine methyltransferase family. PrmC subfamily.</text>
</comment>
<evidence type="ECO:0000259" key="7">
    <source>
        <dbReference type="Pfam" id="PF17827"/>
    </source>
</evidence>
<comment type="catalytic activity">
    <reaction evidence="4 5">
        <text>L-glutaminyl-[peptide chain release factor] + S-adenosyl-L-methionine = N(5)-methyl-L-glutaminyl-[peptide chain release factor] + S-adenosyl-L-homocysteine + H(+)</text>
        <dbReference type="Rhea" id="RHEA:42896"/>
        <dbReference type="Rhea" id="RHEA-COMP:10271"/>
        <dbReference type="Rhea" id="RHEA-COMP:10272"/>
        <dbReference type="ChEBI" id="CHEBI:15378"/>
        <dbReference type="ChEBI" id="CHEBI:30011"/>
        <dbReference type="ChEBI" id="CHEBI:57856"/>
        <dbReference type="ChEBI" id="CHEBI:59789"/>
        <dbReference type="ChEBI" id="CHEBI:61891"/>
        <dbReference type="EC" id="2.1.1.297"/>
    </reaction>
</comment>
<evidence type="ECO:0000256" key="1">
    <source>
        <dbReference type="ARBA" id="ARBA00022603"/>
    </source>
</evidence>
<dbReference type="InterPro" id="IPR040758">
    <property type="entry name" value="PrmC_N"/>
</dbReference>
<evidence type="ECO:0000256" key="4">
    <source>
        <dbReference type="ARBA" id="ARBA00048391"/>
    </source>
</evidence>
<dbReference type="EMBL" id="BMIK01000027">
    <property type="protein sequence ID" value="GGC47454.1"/>
    <property type="molecule type" value="Genomic_DNA"/>
</dbReference>
<dbReference type="SUPFAM" id="SSF53335">
    <property type="entry name" value="S-adenosyl-L-methionine-dependent methyltransferases"/>
    <property type="match status" value="1"/>
</dbReference>
<dbReference type="Proteomes" id="UP000597338">
    <property type="component" value="Unassembled WGS sequence"/>
</dbReference>
<dbReference type="NCBIfam" id="TIGR03534">
    <property type="entry name" value="RF_mod_PrmC"/>
    <property type="match status" value="1"/>
</dbReference>
<protein>
    <recommendedName>
        <fullName evidence="5">Release factor glutamine methyltransferase</fullName>
        <shortName evidence="5">RF MTase</shortName>
        <ecNumber evidence="5">2.1.1.297</ecNumber>
    </recommendedName>
    <alternativeName>
        <fullName evidence="5">N5-glutamine methyltransferase PrmC</fullName>
    </alternativeName>
    <alternativeName>
        <fullName evidence="5">Protein-(glutamine-N5) MTase PrmC</fullName>
    </alternativeName>
    <alternativeName>
        <fullName evidence="5">Protein-glutamine N-methyltransferase PrmC</fullName>
    </alternativeName>
</protein>
<keyword evidence="9" id="KW-1185">Reference proteome</keyword>
<dbReference type="Gene3D" id="1.10.8.10">
    <property type="entry name" value="DNA helicase RuvA subunit, C-terminal domain"/>
    <property type="match status" value="1"/>
</dbReference>
<feature type="binding site" evidence="5">
    <location>
        <position position="147"/>
    </location>
    <ligand>
        <name>S-adenosyl-L-methionine</name>
        <dbReference type="ChEBI" id="CHEBI:59789"/>
    </ligand>
</feature>